<protein>
    <recommendedName>
        <fullName evidence="1">PEP-utilising enzyme mobile domain-containing protein</fullName>
    </recommendedName>
</protein>
<proteinExistence type="predicted"/>
<sequence length="703" mass="78583">MELLLSTPGLDAADVGNKAFNLSRLIFNDFRVPAGMVLPLNFFACTEAELNSRLVDIAQQLAQLLPSADGWAVRSSAADEDSSSQSMAGQYKSTVISHPSVLPSAVTLVHENSIPVIIQIFVEPDYSGVLFSCNPVTGETDLNIEIVEGRGEQLVGGYANPLYSYRNGIWDKSIDFVNQLQPLLQPWVSKAETLFNQPVDMEFCLKNGTLYWLQVRPITTGVQSLDEDWFLLDQCTEPVAPLVMKLDPGGFFQMPYWDTRFVQHYPYIRIKNNSTVNQQVDSPVEWQILKSKYEPEFDKLLSEDISNYSVLKLWEITAERVEINRAYVLEYLDRGWLKARRVIGEKLRGIISRFARDHADVHLILSSLTEALNTLTYQKTSELNRLIRSARMYSDFNELKDAVIAGTSHPWAEEFNAFIHKYGYELPHPLALHLKTLAESTEDILLRIHTELGKYTYRETSVISESWRETAAALEQRMSCEDRAEFRDLLHVFRAMLIRTEDDDYLLQKGASAIRKVLLEVEKRLLASGEIKDTASIFFLYPDEISGIISGSAPSPNEDTLVQRKEAFAAAQQVNPQQKPAARHSVEAPAEGHLQGVAVSRGAVRGKVYKLMNPLDRESYSLIPADAVIVAPVLTPNLTYAIISCAAIVTEVGGFLSHGAIFAREMGIPAIVQVAGVTELLENGDDVLVDAEQGIIQRVISTI</sequence>
<evidence type="ECO:0000313" key="3">
    <source>
        <dbReference type="Proteomes" id="UP000663452"/>
    </source>
</evidence>
<dbReference type="InterPro" id="IPR008279">
    <property type="entry name" value="PEP-util_enz_mobile_dom"/>
</dbReference>
<reference evidence="2 3" key="1">
    <citation type="submission" date="2021-02" db="EMBL/GenBank/DDBJ databases">
        <title>Paenibacillus tianjinensis sp. nov.</title>
        <authorList>
            <person name="Liu H."/>
        </authorList>
    </citation>
    <scope>NUCLEOTIDE SEQUENCE [LARGE SCALE GENOMIC DNA]</scope>
    <source>
        <strain evidence="2 3">TB2019</strain>
    </source>
</reference>
<feature type="domain" description="PEP-utilising enzyme mobile" evidence="1">
    <location>
        <begin position="624"/>
        <end position="694"/>
    </location>
</feature>
<dbReference type="Proteomes" id="UP000663452">
    <property type="component" value="Chromosome"/>
</dbReference>
<organism evidence="2 3">
    <name type="scientific">Paenibacillus tianjinensis</name>
    <dbReference type="NCBI Taxonomy" id="2810347"/>
    <lineage>
        <taxon>Bacteria</taxon>
        <taxon>Bacillati</taxon>
        <taxon>Bacillota</taxon>
        <taxon>Bacilli</taxon>
        <taxon>Bacillales</taxon>
        <taxon>Paenibacillaceae</taxon>
        <taxon>Paenibacillus</taxon>
    </lineage>
</organism>
<dbReference type="Gene3D" id="3.30.1490.20">
    <property type="entry name" value="ATP-grasp fold, A domain"/>
    <property type="match status" value="1"/>
</dbReference>
<gene>
    <name evidence="2" type="ORF">JRJ22_12730</name>
</gene>
<accession>A0ABX7LK11</accession>
<dbReference type="InterPro" id="IPR013815">
    <property type="entry name" value="ATP_grasp_subdomain_1"/>
</dbReference>
<keyword evidence="3" id="KW-1185">Reference proteome</keyword>
<name>A0ABX7LK11_9BACL</name>
<dbReference type="Gene3D" id="3.50.30.10">
    <property type="entry name" value="Phosphohistidine domain"/>
    <property type="match status" value="1"/>
</dbReference>
<evidence type="ECO:0000313" key="2">
    <source>
        <dbReference type="EMBL" id="QSF47354.1"/>
    </source>
</evidence>
<dbReference type="Pfam" id="PF00391">
    <property type="entry name" value="PEP-utilizers"/>
    <property type="match status" value="1"/>
</dbReference>
<dbReference type="EMBL" id="CP070969">
    <property type="protein sequence ID" value="QSF47354.1"/>
    <property type="molecule type" value="Genomic_DNA"/>
</dbReference>
<dbReference type="SUPFAM" id="SSF52009">
    <property type="entry name" value="Phosphohistidine domain"/>
    <property type="match status" value="1"/>
</dbReference>
<dbReference type="PANTHER" id="PTHR43615:SF1">
    <property type="entry name" value="PPDK_N DOMAIN-CONTAINING PROTEIN"/>
    <property type="match status" value="1"/>
</dbReference>
<dbReference type="Gene3D" id="3.30.470.20">
    <property type="entry name" value="ATP-grasp fold, B domain"/>
    <property type="match status" value="2"/>
</dbReference>
<dbReference type="PANTHER" id="PTHR43615">
    <property type="entry name" value="PHOSPHOENOLPYRUVATE SYNTHASE-RELATED"/>
    <property type="match status" value="1"/>
</dbReference>
<dbReference type="RefSeq" id="WP_206104776.1">
    <property type="nucleotide sequence ID" value="NZ_CP070969.1"/>
</dbReference>
<dbReference type="InterPro" id="IPR036637">
    <property type="entry name" value="Phosphohistidine_dom_sf"/>
</dbReference>
<dbReference type="SUPFAM" id="SSF56059">
    <property type="entry name" value="Glutathione synthetase ATP-binding domain-like"/>
    <property type="match status" value="1"/>
</dbReference>
<dbReference type="InterPro" id="IPR051549">
    <property type="entry name" value="PEP_Utilizing_Enz"/>
</dbReference>
<evidence type="ECO:0000259" key="1">
    <source>
        <dbReference type="Pfam" id="PF00391"/>
    </source>
</evidence>